<proteinExistence type="predicted"/>
<gene>
    <name evidence="2" type="ORF">NG800_016060</name>
</gene>
<evidence type="ECO:0000313" key="2">
    <source>
        <dbReference type="EMBL" id="MDW8550442.1"/>
    </source>
</evidence>
<keyword evidence="3" id="KW-1185">Reference proteome</keyword>
<name>A0ABU4JLD5_9FLAO</name>
<dbReference type="RefSeq" id="WP_028123499.1">
    <property type="nucleotide sequence ID" value="NZ_JAMXLT020000032.1"/>
</dbReference>
<feature type="chain" id="PRO_5047023016" evidence="1">
    <location>
        <begin position="19"/>
        <end position="265"/>
    </location>
</feature>
<dbReference type="InterPro" id="IPR043749">
    <property type="entry name" value="DUF5694"/>
</dbReference>
<reference evidence="2 3" key="1">
    <citation type="submission" date="2023-11" db="EMBL/GenBank/DDBJ databases">
        <title>First isolation, identification, and characterization of non-pathogenic Epilithonimonas ginsengisoli isolated from diseased farmed rainbow trout (Oncorhynchus mykiss) in Chile.</title>
        <authorList>
            <person name="Miranda C.D."/>
            <person name="Irgang R."/>
            <person name="Concha C."/>
            <person name="Rojas R."/>
            <person name="Avendano R."/>
        </authorList>
    </citation>
    <scope>NUCLEOTIDE SEQUENCE [LARGE SCALE GENOMIC DNA]</scope>
    <source>
        <strain evidence="2 3">FP99</strain>
    </source>
</reference>
<dbReference type="EMBL" id="JAMXLT020000032">
    <property type="protein sequence ID" value="MDW8550442.1"/>
    <property type="molecule type" value="Genomic_DNA"/>
</dbReference>
<accession>A0ABU4JLD5</accession>
<comment type="caution">
    <text evidence="2">The sequence shown here is derived from an EMBL/GenBank/DDBJ whole genome shotgun (WGS) entry which is preliminary data.</text>
</comment>
<keyword evidence="1" id="KW-0732">Signal</keyword>
<evidence type="ECO:0000256" key="1">
    <source>
        <dbReference type="SAM" id="SignalP"/>
    </source>
</evidence>
<dbReference type="Proteomes" id="UP001204439">
    <property type="component" value="Unassembled WGS sequence"/>
</dbReference>
<sequence>MRTLLLMLLCACLNPVFSQTKKKQILVIGTFHFRNPGLDVAKVNTFNVMSDKSQQELESISNSIAKFAPAKIFVEWDYRKQDKLDDLYCKNLDSLMKKDANELVQIALRSAKKLKHPKLYGVDYKETSFPYDSLITQMKIAGQVGLVEEGVTTMKAYESAQNKKMAALSLRELLLDFNTKRSNDFSMQWYFGNASRGGKKDNFAGAFLVSEWYRRNLYMYALVQKLTEVKDDKVMVILGAGHIAMLREFIKFDPEFEIVELKDIL</sequence>
<evidence type="ECO:0000313" key="3">
    <source>
        <dbReference type="Proteomes" id="UP001204439"/>
    </source>
</evidence>
<dbReference type="Pfam" id="PF18950">
    <property type="entry name" value="DUF5694"/>
    <property type="match status" value="1"/>
</dbReference>
<organism evidence="2 3">
    <name type="scientific">Epilithonimonas ginsengisoli</name>
    <dbReference type="NCBI Taxonomy" id="1245592"/>
    <lineage>
        <taxon>Bacteria</taxon>
        <taxon>Pseudomonadati</taxon>
        <taxon>Bacteroidota</taxon>
        <taxon>Flavobacteriia</taxon>
        <taxon>Flavobacteriales</taxon>
        <taxon>Weeksellaceae</taxon>
        <taxon>Chryseobacterium group</taxon>
        <taxon>Epilithonimonas</taxon>
    </lineage>
</organism>
<feature type="signal peptide" evidence="1">
    <location>
        <begin position="1"/>
        <end position="18"/>
    </location>
</feature>
<protein>
    <submittedName>
        <fullName evidence="2">DUF5694 domain-containing protein</fullName>
    </submittedName>
</protein>